<evidence type="ECO:0000256" key="1">
    <source>
        <dbReference type="ARBA" id="ARBA00022527"/>
    </source>
</evidence>
<dbReference type="PANTHER" id="PTHR35526:SF3">
    <property type="entry name" value="ANTI-SIGMA-F FACTOR RSBW"/>
    <property type="match status" value="1"/>
</dbReference>
<dbReference type="CDD" id="cd16936">
    <property type="entry name" value="HATPase_RsbW-like"/>
    <property type="match status" value="1"/>
</dbReference>
<dbReference type="SUPFAM" id="SSF55874">
    <property type="entry name" value="ATPase domain of HSP90 chaperone/DNA topoisomerase II/histidine kinase"/>
    <property type="match status" value="1"/>
</dbReference>
<sequence length="149" mass="17020">MIAVSHRPVKRQWNTVSFASTLYLIPILDILLEEIPHRWKAEVRLGLQEALVNAAKHGNALDPSKTVLVRFSVVANHYWWVISDQGVGFQPSYVSEAELEQVLPCDEQECGRGMYLLHKIFDQVQWNSQGTELRLCKRVKSPSRAPLLL</sequence>
<dbReference type="InterPro" id="IPR050267">
    <property type="entry name" value="Anti-sigma-factor_SerPK"/>
</dbReference>
<organism evidence="3 4">
    <name type="scientific">Stenomitos frigidus AS-A4</name>
    <dbReference type="NCBI Taxonomy" id="2933935"/>
    <lineage>
        <taxon>Bacteria</taxon>
        <taxon>Bacillati</taxon>
        <taxon>Cyanobacteriota</taxon>
        <taxon>Cyanophyceae</taxon>
        <taxon>Leptolyngbyales</taxon>
        <taxon>Leptolyngbyaceae</taxon>
        <taxon>Stenomitos</taxon>
    </lineage>
</organism>
<evidence type="ECO:0000313" key="3">
    <source>
        <dbReference type="EMBL" id="MEP1059209.1"/>
    </source>
</evidence>
<dbReference type="InterPro" id="IPR036890">
    <property type="entry name" value="HATPase_C_sf"/>
</dbReference>
<dbReference type="InterPro" id="IPR016781">
    <property type="entry name" value="Anti-sigma_regulat_PmgA_prd"/>
</dbReference>
<keyword evidence="4" id="KW-1185">Reference proteome</keyword>
<dbReference type="Gene3D" id="3.30.565.10">
    <property type="entry name" value="Histidine kinase-like ATPase, C-terminal domain"/>
    <property type="match status" value="1"/>
</dbReference>
<evidence type="ECO:0000259" key="2">
    <source>
        <dbReference type="Pfam" id="PF13581"/>
    </source>
</evidence>
<reference evidence="3 4" key="1">
    <citation type="submission" date="2022-04" db="EMBL/GenBank/DDBJ databases">
        <title>Positive selection, recombination, and allopatry shape intraspecific diversity of widespread and dominant cyanobacteria.</title>
        <authorList>
            <person name="Wei J."/>
            <person name="Shu W."/>
            <person name="Hu C."/>
        </authorList>
    </citation>
    <scope>NUCLEOTIDE SEQUENCE [LARGE SCALE GENOMIC DNA]</scope>
    <source>
        <strain evidence="3 4">AS-A4</strain>
    </source>
</reference>
<dbReference type="PIRSF" id="PIRSF020906">
    <property type="entry name" value="Anti_s_fact_PmgA_prd"/>
    <property type="match status" value="1"/>
</dbReference>
<evidence type="ECO:0000313" key="4">
    <source>
        <dbReference type="Proteomes" id="UP001476950"/>
    </source>
</evidence>
<feature type="domain" description="Histidine kinase/HSP90-like ATPase" evidence="2">
    <location>
        <begin position="40"/>
        <end position="137"/>
    </location>
</feature>
<keyword evidence="1" id="KW-0808">Transferase</keyword>
<accession>A0ABV0KJ02</accession>
<dbReference type="Pfam" id="PF13581">
    <property type="entry name" value="HATPase_c_2"/>
    <property type="match status" value="1"/>
</dbReference>
<proteinExistence type="predicted"/>
<comment type="caution">
    <text evidence="3">The sequence shown here is derived from an EMBL/GenBank/DDBJ whole genome shotgun (WGS) entry which is preliminary data.</text>
</comment>
<name>A0ABV0KJ02_9CYAN</name>
<keyword evidence="1" id="KW-0418">Kinase</keyword>
<dbReference type="Proteomes" id="UP001476950">
    <property type="component" value="Unassembled WGS sequence"/>
</dbReference>
<gene>
    <name evidence="3" type="ORF">NDI38_12245</name>
</gene>
<dbReference type="EMBL" id="JAMPLM010000009">
    <property type="protein sequence ID" value="MEP1059209.1"/>
    <property type="molecule type" value="Genomic_DNA"/>
</dbReference>
<dbReference type="PANTHER" id="PTHR35526">
    <property type="entry name" value="ANTI-SIGMA-F FACTOR RSBW-RELATED"/>
    <property type="match status" value="1"/>
</dbReference>
<keyword evidence="1" id="KW-0723">Serine/threonine-protein kinase</keyword>
<dbReference type="InterPro" id="IPR003594">
    <property type="entry name" value="HATPase_dom"/>
</dbReference>
<protein>
    <submittedName>
        <fullName evidence="3">Anti-sigma regulatory factor</fullName>
    </submittedName>
</protein>